<reference evidence="1" key="1">
    <citation type="submission" date="2014-05" db="EMBL/GenBank/DDBJ databases">
        <authorList>
            <person name="Chronopoulou M."/>
        </authorList>
    </citation>
    <scope>NUCLEOTIDE SEQUENCE</scope>
    <source>
        <tissue evidence="1">Whole organism</tissue>
    </source>
</reference>
<accession>A0A0K2VGK2</accession>
<evidence type="ECO:0000313" key="1">
    <source>
        <dbReference type="EMBL" id="CDW49578.1"/>
    </source>
</evidence>
<name>A0A0K2VGK2_LEPSM</name>
<dbReference type="EMBL" id="HACA01032217">
    <property type="protein sequence ID" value="CDW49578.1"/>
    <property type="molecule type" value="Transcribed_RNA"/>
</dbReference>
<organism evidence="1">
    <name type="scientific">Lepeophtheirus salmonis</name>
    <name type="common">Salmon louse</name>
    <name type="synonym">Caligus salmonis</name>
    <dbReference type="NCBI Taxonomy" id="72036"/>
    <lineage>
        <taxon>Eukaryota</taxon>
        <taxon>Metazoa</taxon>
        <taxon>Ecdysozoa</taxon>
        <taxon>Arthropoda</taxon>
        <taxon>Crustacea</taxon>
        <taxon>Multicrustacea</taxon>
        <taxon>Hexanauplia</taxon>
        <taxon>Copepoda</taxon>
        <taxon>Siphonostomatoida</taxon>
        <taxon>Caligidae</taxon>
        <taxon>Lepeophtheirus</taxon>
    </lineage>
</organism>
<protein>
    <submittedName>
        <fullName evidence="1">Uncharacterized protein</fullName>
    </submittedName>
</protein>
<proteinExistence type="predicted"/>
<sequence>MWFYYGIYIYKGVLFFADELICLEYVQLHHLRPYPFPSDKIDLISRNVTSLSLELPSTLRNYSLHGSDIELF</sequence>
<dbReference type="AlphaFoldDB" id="A0A0K2VGK2"/>